<evidence type="ECO:0000259" key="15">
    <source>
        <dbReference type="Pfam" id="PF00593"/>
    </source>
</evidence>
<keyword evidence="18" id="KW-1185">Reference proteome</keyword>
<keyword evidence="2 11" id="KW-0813">Transport</keyword>
<feature type="compositionally biased region" description="Basic and acidic residues" evidence="13">
    <location>
        <begin position="39"/>
        <end position="48"/>
    </location>
</feature>
<dbReference type="SUPFAM" id="SSF56935">
    <property type="entry name" value="Porins"/>
    <property type="match status" value="1"/>
</dbReference>
<dbReference type="OrthoDB" id="7051185at2"/>
<evidence type="ECO:0000256" key="5">
    <source>
        <dbReference type="ARBA" id="ARBA00022692"/>
    </source>
</evidence>
<dbReference type="PANTHER" id="PTHR32552">
    <property type="entry name" value="FERRICHROME IRON RECEPTOR-RELATED"/>
    <property type="match status" value="1"/>
</dbReference>
<accession>A0A432Y2K9</accession>
<sequence length="902" mass="101325">MERFNRITLGILLTCSMPLYAQAQQTVDQEPEAQQQTKNNEEAASEKGLEVISVTATKRKTKLMETPVAISALSEEVLKQNGVNNIKDIAGLVPGLDISTATDQSAPVISMRGVRSTNITELGDPAVGVHLDGVYSPRMQGALALMYDVDRIEALRGPQGTLFGRNSTVGSINVISAKPEFGELFGSVSGELGRFNARNIEGFINIPVNSEFAIRISGKGLKRDSYLEGYYDPNQYDLRRLPDEVINAEVIAEDAYSGVGSTLTQRENWWIDGAGTDPERQRIRALTRADADDFYNNANEYSYRVSALWEPLDSNFSNHTIFQHYINNSGNNVDLVNCEKLAGRSTEYGGDCSTFLPSDNTYQAVVNVPGELNLDIMYLRNTLNYTFDNNMSLVWLLGYEDMERSSAQDSEVSLDPWDGATYFLDGTGAESYSTEIQLQSDDYGDLVWIAGLNYFHEQTTTYGYYDNPMDDKAFWDQPDRSTDAYALFGQATYNITPKLHLTLGYRFSDETKEDKGGRTYRCSNADGCAPGWLNRSTLNDLPVDYFEDPSIYASYFANDNKGSWTRNDFRVGLDYDLTDATMVYSYVASGFKAGGIGDVYEVVNDRTGETTRFETQFDPEEVLTWEVGAKSSLFDNSLNLQAVFFYTDYTDMQYASVGSIGNVERLSPVEGEDGSPILDENGDPILDYQNQPVIAYYTQNVPGSTIKGIEFEFDWKPYENGRLSGYVTWTDATVTEDWITKWDYDPEYLFNLSYEESVDPTNTVLTTNLKGNNLAMTPEYTANLSYTHTVNLGAYGYLHGWFNVSWKDESYSTIWNVDKHLDDMDFAIPDEAVAYMDDSRDAFAVLNASLKYEPQNQNWFAEIFINNATDEVVQYWNNTTKGFAKGSFGMPRYYGIRAGIKF</sequence>
<dbReference type="Pfam" id="PF07715">
    <property type="entry name" value="Plug"/>
    <property type="match status" value="1"/>
</dbReference>
<dbReference type="Pfam" id="PF00593">
    <property type="entry name" value="TonB_dep_Rec_b-barrel"/>
    <property type="match status" value="1"/>
</dbReference>
<evidence type="ECO:0000313" key="18">
    <source>
        <dbReference type="Proteomes" id="UP000287330"/>
    </source>
</evidence>
<dbReference type="GO" id="GO:0009279">
    <property type="term" value="C:cell outer membrane"/>
    <property type="evidence" value="ECO:0007669"/>
    <property type="project" value="UniProtKB-SubCell"/>
</dbReference>
<keyword evidence="3 11" id="KW-1134">Transmembrane beta strand</keyword>
<evidence type="ECO:0000256" key="4">
    <source>
        <dbReference type="ARBA" id="ARBA00022496"/>
    </source>
</evidence>
<evidence type="ECO:0000256" key="9">
    <source>
        <dbReference type="ARBA" id="ARBA00023136"/>
    </source>
</evidence>
<proteinExistence type="inferred from homology"/>
<comment type="subcellular location">
    <subcellularLocation>
        <location evidence="1 11">Cell outer membrane</location>
        <topology evidence="1 11">Multi-pass membrane protein</topology>
    </subcellularLocation>
</comment>
<dbReference type="RefSeq" id="WP_110574237.1">
    <property type="nucleotide sequence ID" value="NZ_PIPV01000004.1"/>
</dbReference>
<organism evidence="17 18">
    <name type="scientific">Idiomarina fontislapidosi</name>
    <dbReference type="NCBI Taxonomy" id="263723"/>
    <lineage>
        <taxon>Bacteria</taxon>
        <taxon>Pseudomonadati</taxon>
        <taxon>Pseudomonadota</taxon>
        <taxon>Gammaproteobacteria</taxon>
        <taxon>Alteromonadales</taxon>
        <taxon>Idiomarinaceae</taxon>
        <taxon>Idiomarina</taxon>
    </lineage>
</organism>
<reference evidence="18" key="1">
    <citation type="journal article" date="2018" name="Front. Microbiol.">
        <title>Genome-Based Analysis Reveals the Taxonomy and Diversity of the Family Idiomarinaceae.</title>
        <authorList>
            <person name="Liu Y."/>
            <person name="Lai Q."/>
            <person name="Shao Z."/>
        </authorList>
    </citation>
    <scope>NUCLEOTIDE SEQUENCE [LARGE SCALE GENOMIC DNA]</scope>
    <source>
        <strain evidence="18">F23</strain>
    </source>
</reference>
<keyword evidence="5 11" id="KW-0812">Transmembrane</keyword>
<evidence type="ECO:0000256" key="12">
    <source>
        <dbReference type="RuleBase" id="RU003357"/>
    </source>
</evidence>
<comment type="similarity">
    <text evidence="11 12">Belongs to the TonB-dependent receptor family.</text>
</comment>
<dbReference type="InterPro" id="IPR036942">
    <property type="entry name" value="Beta-barrel_TonB_sf"/>
</dbReference>
<dbReference type="InterPro" id="IPR012910">
    <property type="entry name" value="Plug_dom"/>
</dbReference>
<evidence type="ECO:0000256" key="7">
    <source>
        <dbReference type="ARBA" id="ARBA00023065"/>
    </source>
</evidence>
<evidence type="ECO:0000256" key="11">
    <source>
        <dbReference type="PROSITE-ProRule" id="PRU01360"/>
    </source>
</evidence>
<keyword evidence="10 11" id="KW-0998">Cell outer membrane</keyword>
<feature type="signal peptide" evidence="14">
    <location>
        <begin position="1"/>
        <end position="23"/>
    </location>
</feature>
<feature type="region of interest" description="Disordered" evidence="13">
    <location>
        <begin position="26"/>
        <end position="48"/>
    </location>
</feature>
<keyword evidence="9 11" id="KW-0472">Membrane</keyword>
<evidence type="ECO:0000256" key="1">
    <source>
        <dbReference type="ARBA" id="ARBA00004571"/>
    </source>
</evidence>
<keyword evidence="4" id="KW-0410">Iron transport</keyword>
<gene>
    <name evidence="17" type="ORF">CWE25_07430</name>
</gene>
<feature type="domain" description="TonB-dependent receptor plug" evidence="16">
    <location>
        <begin position="63"/>
        <end position="170"/>
    </location>
</feature>
<dbReference type="Proteomes" id="UP000287330">
    <property type="component" value="Unassembled WGS sequence"/>
</dbReference>
<comment type="caution">
    <text evidence="17">The sequence shown here is derived from an EMBL/GenBank/DDBJ whole genome shotgun (WGS) entry which is preliminary data.</text>
</comment>
<dbReference type="PROSITE" id="PS52016">
    <property type="entry name" value="TONB_DEPENDENT_REC_3"/>
    <property type="match status" value="1"/>
</dbReference>
<evidence type="ECO:0000256" key="10">
    <source>
        <dbReference type="ARBA" id="ARBA00023237"/>
    </source>
</evidence>
<evidence type="ECO:0000259" key="16">
    <source>
        <dbReference type="Pfam" id="PF07715"/>
    </source>
</evidence>
<feature type="domain" description="TonB-dependent receptor-like beta-barrel" evidence="15">
    <location>
        <begin position="380"/>
        <end position="867"/>
    </location>
</feature>
<dbReference type="AlphaFoldDB" id="A0A432Y2K9"/>
<dbReference type="EMBL" id="PIPV01000004">
    <property type="protein sequence ID" value="RUO55199.1"/>
    <property type="molecule type" value="Genomic_DNA"/>
</dbReference>
<dbReference type="GO" id="GO:0006826">
    <property type="term" value="P:iron ion transport"/>
    <property type="evidence" value="ECO:0007669"/>
    <property type="project" value="UniProtKB-KW"/>
</dbReference>
<keyword evidence="6" id="KW-0408">Iron</keyword>
<evidence type="ECO:0000256" key="13">
    <source>
        <dbReference type="SAM" id="MobiDB-lite"/>
    </source>
</evidence>
<evidence type="ECO:0000313" key="17">
    <source>
        <dbReference type="EMBL" id="RUO55199.1"/>
    </source>
</evidence>
<keyword evidence="7" id="KW-0406">Ion transport</keyword>
<dbReference type="Gene3D" id="2.40.170.20">
    <property type="entry name" value="TonB-dependent receptor, beta-barrel domain"/>
    <property type="match status" value="2"/>
</dbReference>
<protein>
    <submittedName>
        <fullName evidence="17">TonB-dependent receptor</fullName>
    </submittedName>
</protein>
<evidence type="ECO:0000256" key="14">
    <source>
        <dbReference type="SAM" id="SignalP"/>
    </source>
</evidence>
<evidence type="ECO:0000256" key="8">
    <source>
        <dbReference type="ARBA" id="ARBA00023077"/>
    </source>
</evidence>
<evidence type="ECO:0000256" key="6">
    <source>
        <dbReference type="ARBA" id="ARBA00023004"/>
    </source>
</evidence>
<dbReference type="PANTHER" id="PTHR32552:SF81">
    <property type="entry name" value="TONB-DEPENDENT OUTER MEMBRANE RECEPTOR"/>
    <property type="match status" value="1"/>
</dbReference>
<name>A0A432Y2K9_9GAMM</name>
<feature type="compositionally biased region" description="Polar residues" evidence="13">
    <location>
        <begin position="26"/>
        <end position="38"/>
    </location>
</feature>
<evidence type="ECO:0000256" key="3">
    <source>
        <dbReference type="ARBA" id="ARBA00022452"/>
    </source>
</evidence>
<dbReference type="InterPro" id="IPR000531">
    <property type="entry name" value="Beta-barrel_TonB"/>
</dbReference>
<feature type="chain" id="PRO_5019132383" evidence="14">
    <location>
        <begin position="24"/>
        <end position="902"/>
    </location>
</feature>
<keyword evidence="8 12" id="KW-0798">TonB box</keyword>
<evidence type="ECO:0000256" key="2">
    <source>
        <dbReference type="ARBA" id="ARBA00022448"/>
    </source>
</evidence>
<keyword evidence="14" id="KW-0732">Signal</keyword>
<keyword evidence="17" id="KW-0675">Receptor</keyword>
<dbReference type="InterPro" id="IPR039426">
    <property type="entry name" value="TonB-dep_rcpt-like"/>
</dbReference>